<feature type="compositionally biased region" description="Basic and acidic residues" evidence="1">
    <location>
        <begin position="263"/>
        <end position="275"/>
    </location>
</feature>
<keyword evidence="2" id="KW-0812">Transmembrane</keyword>
<dbReference type="EMBL" id="BRXE01000001">
    <property type="protein sequence ID" value="GLB80901.1"/>
    <property type="molecule type" value="Genomic_DNA"/>
</dbReference>
<proteinExistence type="predicted"/>
<feature type="transmembrane region" description="Helical" evidence="2">
    <location>
        <begin position="193"/>
        <end position="215"/>
    </location>
</feature>
<evidence type="ECO:0000313" key="4">
    <source>
        <dbReference type="EMBL" id="GLD28705.1"/>
    </source>
</evidence>
<evidence type="ECO:0000256" key="2">
    <source>
        <dbReference type="SAM" id="Phobius"/>
    </source>
</evidence>
<feature type="region of interest" description="Disordered" evidence="1">
    <location>
        <begin position="256"/>
        <end position="275"/>
    </location>
</feature>
<keyword evidence="5" id="KW-1185">Reference proteome</keyword>
<name>A0A9P3Q3Q0_9MYCO</name>
<dbReference type="RefSeq" id="WP_238304847.1">
    <property type="nucleotide sequence ID" value="NZ_BRXE01000001.1"/>
</dbReference>
<dbReference type="EMBL" id="BRZI01000002">
    <property type="protein sequence ID" value="GLD28705.1"/>
    <property type="molecule type" value="Genomic_DNA"/>
</dbReference>
<protein>
    <recommendedName>
        <fullName evidence="6">Carotenoid biosynthesis protein</fullName>
    </recommendedName>
</protein>
<accession>A0A9P3Q3Q0</accession>
<evidence type="ECO:0000313" key="5">
    <source>
        <dbReference type="Proteomes" id="UP001064782"/>
    </source>
</evidence>
<feature type="transmembrane region" description="Helical" evidence="2">
    <location>
        <begin position="51"/>
        <end position="72"/>
    </location>
</feature>
<feature type="transmembrane region" description="Helical" evidence="2">
    <location>
        <begin position="92"/>
        <end position="115"/>
    </location>
</feature>
<dbReference type="GeneID" id="83627234"/>
<evidence type="ECO:0000256" key="1">
    <source>
        <dbReference type="SAM" id="MobiDB-lite"/>
    </source>
</evidence>
<feature type="transmembrane region" description="Helical" evidence="2">
    <location>
        <begin position="163"/>
        <end position="181"/>
    </location>
</feature>
<feature type="transmembrane region" description="Helical" evidence="2">
    <location>
        <begin position="20"/>
        <end position="44"/>
    </location>
</feature>
<dbReference type="Proteomes" id="UP001064782">
    <property type="component" value="Unassembled WGS sequence"/>
</dbReference>
<reference evidence="4" key="1">
    <citation type="submission" date="2022-08" db="EMBL/GenBank/DDBJ databases">
        <title>Mycobacterium kiyosense sp. nov., scotochromogenic slow-glowing species isolated from respiratory specimens.</title>
        <authorList>
            <person name="Fukano H."/>
            <person name="Kazumi Y."/>
            <person name="Sakagami N."/>
            <person name="Ato M."/>
            <person name="Mitarai S."/>
            <person name="Hoshino Y."/>
        </authorList>
    </citation>
    <scope>NUCLEOTIDE SEQUENCE</scope>
    <source>
        <strain evidence="4">1413</strain>
        <strain evidence="3">SRL2020-028</strain>
    </source>
</reference>
<evidence type="ECO:0008006" key="6">
    <source>
        <dbReference type="Google" id="ProtNLM"/>
    </source>
</evidence>
<feature type="transmembrane region" description="Helical" evidence="2">
    <location>
        <begin position="227"/>
        <end position="245"/>
    </location>
</feature>
<comment type="caution">
    <text evidence="4">The sequence shown here is derived from an EMBL/GenBank/DDBJ whole genome shotgun (WGS) entry which is preliminary data.</text>
</comment>
<dbReference type="Proteomes" id="UP001165663">
    <property type="component" value="Unassembled WGS sequence"/>
</dbReference>
<keyword evidence="2" id="KW-0472">Membrane</keyword>
<sequence>MTTSIVAIAQPPWGMTTPTTAHAIIATVLAVVVAGFVAAALADWRRSGSPAFLLMLVGGYVCSFNEATVDVLGHCFFPGDGINGYTAFDRAVPVWVVLAYVVFFGGLSYVMALAFKRGASHRAMWCGIGVFGVLNVLLEVPMLRAGLYVYYGYQPFAIGGFPISWLVINSLGSLFGAVVVVRLSWFFTGARQLLLVFVPFATYMASWVLAMPHFAITNTDASPAIRMAAAVLSMALGLIAINGLIRLGTGQWRLLPPQTRETTPTEDRAHAYSHS</sequence>
<evidence type="ECO:0000313" key="3">
    <source>
        <dbReference type="EMBL" id="GLB80901.1"/>
    </source>
</evidence>
<gene>
    <name evidence="4" type="ORF">Mkiyose1413_05880</name>
    <name evidence="3" type="ORF">SRL2020028_01570</name>
</gene>
<keyword evidence="2" id="KW-1133">Transmembrane helix</keyword>
<dbReference type="AlphaFoldDB" id="A0A9P3Q3Q0"/>
<feature type="transmembrane region" description="Helical" evidence="2">
    <location>
        <begin position="127"/>
        <end position="151"/>
    </location>
</feature>
<organism evidence="4 5">
    <name type="scientific">Mycobacterium kiyosense</name>
    <dbReference type="NCBI Taxonomy" id="2871094"/>
    <lineage>
        <taxon>Bacteria</taxon>
        <taxon>Bacillati</taxon>
        <taxon>Actinomycetota</taxon>
        <taxon>Actinomycetes</taxon>
        <taxon>Mycobacteriales</taxon>
        <taxon>Mycobacteriaceae</taxon>
        <taxon>Mycobacterium</taxon>
    </lineage>
</organism>